<evidence type="ECO:0000313" key="3">
    <source>
        <dbReference type="Proteomes" id="UP001146067"/>
    </source>
</evidence>
<comment type="caution">
    <text evidence="2">The sequence shown here is derived from an EMBL/GenBank/DDBJ whole genome shotgun (WGS) entry which is preliminary data.</text>
</comment>
<accession>A0A9X3P6W5</accession>
<evidence type="ECO:0008006" key="4">
    <source>
        <dbReference type="Google" id="ProtNLM"/>
    </source>
</evidence>
<keyword evidence="3" id="KW-1185">Reference proteome</keyword>
<evidence type="ECO:0000256" key="1">
    <source>
        <dbReference type="SAM" id="MobiDB-lite"/>
    </source>
</evidence>
<feature type="region of interest" description="Disordered" evidence="1">
    <location>
        <begin position="75"/>
        <end position="110"/>
    </location>
</feature>
<organism evidence="2 3">
    <name type="scientific">Glycomyces luteolus</name>
    <dbReference type="NCBI Taxonomy" id="2670330"/>
    <lineage>
        <taxon>Bacteria</taxon>
        <taxon>Bacillati</taxon>
        <taxon>Actinomycetota</taxon>
        <taxon>Actinomycetes</taxon>
        <taxon>Glycomycetales</taxon>
        <taxon>Glycomycetaceae</taxon>
        <taxon>Glycomyces</taxon>
    </lineage>
</organism>
<proteinExistence type="predicted"/>
<reference evidence="2" key="1">
    <citation type="submission" date="2022-12" db="EMBL/GenBank/DDBJ databases">
        <title>Gycomyces niveus sp.nov.,a novel actinomycete isolated from soil in Shouguan.</title>
        <authorList>
            <person name="Yang X."/>
        </authorList>
    </citation>
    <scope>NUCLEOTIDE SEQUENCE</scope>
    <source>
        <strain evidence="2">NEAU-A15</strain>
    </source>
</reference>
<dbReference type="RefSeq" id="WP_270109194.1">
    <property type="nucleotide sequence ID" value="NZ_JAPZVP010000004.1"/>
</dbReference>
<protein>
    <recommendedName>
        <fullName evidence="4">YtxH domain-containing protein</fullName>
    </recommendedName>
</protein>
<sequence length="110" mass="12041">MRKWYFVAGFAVGYILGAKAGRERYDQIVDYTRQVTGNDRVQQVASTVRTQANKAANAAQDKIKGTKFGDIVENFTTSADEPPKAEPWDSAGVTTPVRSDRALRGDAPGF</sequence>
<evidence type="ECO:0000313" key="2">
    <source>
        <dbReference type="EMBL" id="MDA1359362.1"/>
    </source>
</evidence>
<gene>
    <name evidence="2" type="ORF">O1R50_07005</name>
</gene>
<dbReference type="EMBL" id="JAPZVP010000004">
    <property type="protein sequence ID" value="MDA1359362.1"/>
    <property type="molecule type" value="Genomic_DNA"/>
</dbReference>
<name>A0A9X3P6W5_9ACTN</name>
<dbReference type="AlphaFoldDB" id="A0A9X3P6W5"/>
<dbReference type="Proteomes" id="UP001146067">
    <property type="component" value="Unassembled WGS sequence"/>
</dbReference>